<evidence type="ECO:0000313" key="3">
    <source>
        <dbReference type="EMBL" id="RJP76550.1"/>
    </source>
</evidence>
<keyword evidence="1" id="KW-0175">Coiled coil</keyword>
<evidence type="ECO:0000256" key="1">
    <source>
        <dbReference type="SAM" id="Coils"/>
    </source>
</evidence>
<sequence length="122" mass="14184">MLEDLERLYLSVEEKDKYKNQINAETDYSQLAQLGNTLNDILQRQLREALEMANLTLPDYMNILLMGLNQEDPAFPDILEKLKGVVEEYREQLQDAPNRKEVEELVDQAKKEMDAIIANQVD</sequence>
<feature type="coiled-coil region" evidence="1">
    <location>
        <begin position="79"/>
        <end position="119"/>
    </location>
</feature>
<gene>
    <name evidence="3" type="ORF">C5O68_12625</name>
</gene>
<dbReference type="AlphaFoldDB" id="A0A3A4RY62"/>
<comment type="caution">
    <text evidence="3">The sequence shown here is derived from an EMBL/GenBank/DDBJ whole genome shotgun (WGS) entry which is preliminary data.</text>
</comment>
<reference evidence="4" key="1">
    <citation type="submission" date="2018-02" db="EMBL/GenBank/DDBJ databases">
        <authorList>
            <person name="Handem S."/>
        </authorList>
    </citation>
    <scope>NUCLEOTIDE SEQUENCE [LARGE SCALE GENOMIC DNA]</scope>
    <source>
        <strain evidence="4">Spain939</strain>
    </source>
</reference>
<evidence type="ECO:0000259" key="2">
    <source>
        <dbReference type="Pfam" id="PF01468"/>
    </source>
</evidence>
<dbReference type="InterPro" id="IPR038183">
    <property type="entry name" value="RICH_sf"/>
</dbReference>
<name>A0A3A4RY62_9STRE</name>
<protein>
    <recommendedName>
        <fullName evidence="2">Protein G-related albumin-binding (GA) module domain-containing protein</fullName>
    </recommendedName>
</protein>
<dbReference type="InterPro" id="IPR002988">
    <property type="entry name" value="GA_module"/>
</dbReference>
<dbReference type="Pfam" id="PF01468">
    <property type="entry name" value="GA"/>
    <property type="match status" value="1"/>
</dbReference>
<feature type="non-terminal residue" evidence="3">
    <location>
        <position position="122"/>
    </location>
</feature>
<dbReference type="Proteomes" id="UP000266144">
    <property type="component" value="Unassembled WGS sequence"/>
</dbReference>
<accession>A0A3A4RY62</accession>
<dbReference type="Gene3D" id="1.20.81.20">
    <property type="match status" value="1"/>
</dbReference>
<dbReference type="EMBL" id="PTQV01000135">
    <property type="protein sequence ID" value="RJP76550.1"/>
    <property type="molecule type" value="Genomic_DNA"/>
</dbReference>
<feature type="domain" description="Protein G-related albumin-binding (GA) module" evidence="2">
    <location>
        <begin position="10"/>
        <end position="34"/>
    </location>
</feature>
<proteinExistence type="predicted"/>
<organism evidence="3 4">
    <name type="scientific">Streptococcus pseudopneumoniae</name>
    <dbReference type="NCBI Taxonomy" id="257758"/>
    <lineage>
        <taxon>Bacteria</taxon>
        <taxon>Bacillati</taxon>
        <taxon>Bacillota</taxon>
        <taxon>Bacilli</taxon>
        <taxon>Lactobacillales</taxon>
        <taxon>Streptococcaceae</taxon>
        <taxon>Streptococcus</taxon>
    </lineage>
</organism>
<evidence type="ECO:0000313" key="4">
    <source>
        <dbReference type="Proteomes" id="UP000266144"/>
    </source>
</evidence>